<feature type="transmembrane region" description="Helical" evidence="1">
    <location>
        <begin position="29"/>
        <end position="48"/>
    </location>
</feature>
<dbReference type="EMBL" id="BARV01006482">
    <property type="protein sequence ID" value="GAI13522.1"/>
    <property type="molecule type" value="Genomic_DNA"/>
</dbReference>
<gene>
    <name evidence="2" type="ORF">S06H3_13285</name>
</gene>
<accession>X1L2H4</accession>
<keyword evidence="1" id="KW-0812">Transmembrane</keyword>
<keyword evidence="1" id="KW-1133">Transmembrane helix</keyword>
<evidence type="ECO:0000313" key="2">
    <source>
        <dbReference type="EMBL" id="GAI13522.1"/>
    </source>
</evidence>
<feature type="non-terminal residue" evidence="2">
    <location>
        <position position="1"/>
    </location>
</feature>
<keyword evidence="1" id="KW-0472">Membrane</keyword>
<proteinExistence type="predicted"/>
<sequence length="122" mass="14250">AKILHCSINYGFFKTAKYKPEPANLWEKIQFLIGVILIFLIPAIFLIIEQKWIFLGICAFGVVLWFIIIQLKVCTDCINFSCVLNKVPKEIKDEFIKKNKVMHKAWKESGYDFDCLEDEEIS</sequence>
<name>X1L2H4_9ZZZZ</name>
<evidence type="ECO:0000256" key="1">
    <source>
        <dbReference type="SAM" id="Phobius"/>
    </source>
</evidence>
<comment type="caution">
    <text evidence="2">The sequence shown here is derived from an EMBL/GenBank/DDBJ whole genome shotgun (WGS) entry which is preliminary data.</text>
</comment>
<organism evidence="2">
    <name type="scientific">marine sediment metagenome</name>
    <dbReference type="NCBI Taxonomy" id="412755"/>
    <lineage>
        <taxon>unclassified sequences</taxon>
        <taxon>metagenomes</taxon>
        <taxon>ecological metagenomes</taxon>
    </lineage>
</organism>
<dbReference type="AlphaFoldDB" id="X1L2H4"/>
<reference evidence="2" key="1">
    <citation type="journal article" date="2014" name="Front. Microbiol.">
        <title>High frequency of phylogenetically diverse reductive dehalogenase-homologous genes in deep subseafloor sedimentary metagenomes.</title>
        <authorList>
            <person name="Kawai M."/>
            <person name="Futagami T."/>
            <person name="Toyoda A."/>
            <person name="Takaki Y."/>
            <person name="Nishi S."/>
            <person name="Hori S."/>
            <person name="Arai W."/>
            <person name="Tsubouchi T."/>
            <person name="Morono Y."/>
            <person name="Uchiyama I."/>
            <person name="Ito T."/>
            <person name="Fujiyama A."/>
            <person name="Inagaki F."/>
            <person name="Takami H."/>
        </authorList>
    </citation>
    <scope>NUCLEOTIDE SEQUENCE</scope>
    <source>
        <strain evidence="2">Expedition CK06-06</strain>
    </source>
</reference>
<protein>
    <submittedName>
        <fullName evidence="2">Uncharacterized protein</fullName>
    </submittedName>
</protein>
<feature type="transmembrane region" description="Helical" evidence="1">
    <location>
        <begin position="53"/>
        <end position="71"/>
    </location>
</feature>